<protein>
    <recommendedName>
        <fullName evidence="6">Lipoprotein</fullName>
    </recommendedName>
</protein>
<organism evidence="2 5">
    <name type="scientific">Streptomyces radicis</name>
    <dbReference type="NCBI Taxonomy" id="1750517"/>
    <lineage>
        <taxon>Bacteria</taxon>
        <taxon>Bacillati</taxon>
        <taxon>Actinomycetota</taxon>
        <taxon>Actinomycetes</taxon>
        <taxon>Kitasatosporales</taxon>
        <taxon>Streptomycetaceae</taxon>
        <taxon>Streptomyces</taxon>
    </lineage>
</organism>
<evidence type="ECO:0000256" key="1">
    <source>
        <dbReference type="SAM" id="MobiDB-lite"/>
    </source>
</evidence>
<dbReference type="Proteomes" id="UP000268652">
    <property type="component" value="Unassembled WGS sequence"/>
</dbReference>
<keyword evidence="4" id="KW-1185">Reference proteome</keyword>
<evidence type="ECO:0000313" key="2">
    <source>
        <dbReference type="EMBL" id="RKN08935.1"/>
    </source>
</evidence>
<name>A0A3A9W6X3_9ACTN</name>
<evidence type="ECO:0000313" key="4">
    <source>
        <dbReference type="Proteomes" id="UP000268652"/>
    </source>
</evidence>
<sequence length="142" mass="14998">MLAALTSAVLALAGCGDGAGASWREPDDYAYTLELFDGECGAASRGAWRITVENGAAVEAEPLNDEARESAWAEGAPTIGEQHAAALGVRQDGAYDAVDIDEVDEGPEAGRLLRVHYVDRDGGAEGEGHESCEEYRDVQRTD</sequence>
<proteinExistence type="predicted"/>
<evidence type="ECO:0000313" key="5">
    <source>
        <dbReference type="Proteomes" id="UP000275024"/>
    </source>
</evidence>
<comment type="caution">
    <text evidence="2">The sequence shown here is derived from an EMBL/GenBank/DDBJ whole genome shotgun (WGS) entry which is preliminary data.</text>
</comment>
<dbReference type="Proteomes" id="UP000275024">
    <property type="component" value="Unassembled WGS sequence"/>
</dbReference>
<dbReference type="EMBL" id="RBDY01000009">
    <property type="protein sequence ID" value="RKN22873.1"/>
    <property type="molecule type" value="Genomic_DNA"/>
</dbReference>
<gene>
    <name evidence="3" type="ORF">D7318_15155</name>
    <name evidence="2" type="ORF">D7319_13400</name>
</gene>
<reference evidence="4 5" key="1">
    <citation type="submission" date="2018-09" db="EMBL/GenBank/DDBJ databases">
        <title>Streptomyces sp. nov. DS1-2, an endophytic actinomycete isolated from roots of Dendrobium scabrilingue.</title>
        <authorList>
            <person name="Kuncharoen N."/>
            <person name="Kudo T."/>
            <person name="Ohkuma M."/>
            <person name="Yuki M."/>
            <person name="Tanasupawat S."/>
        </authorList>
    </citation>
    <scope>NUCLEOTIDE SEQUENCE [LARGE SCALE GENOMIC DNA]</scope>
    <source>
        <strain evidence="2 5">AZ1-7</strain>
        <strain evidence="3 4">DS1-2</strain>
    </source>
</reference>
<evidence type="ECO:0000313" key="3">
    <source>
        <dbReference type="EMBL" id="RKN22873.1"/>
    </source>
</evidence>
<feature type="region of interest" description="Disordered" evidence="1">
    <location>
        <begin position="121"/>
        <end position="142"/>
    </location>
</feature>
<dbReference type="EMBL" id="RBDX01000009">
    <property type="protein sequence ID" value="RKN08935.1"/>
    <property type="molecule type" value="Genomic_DNA"/>
</dbReference>
<dbReference type="AlphaFoldDB" id="A0A3A9W6X3"/>
<accession>A0A3A9W6X3</accession>
<evidence type="ECO:0008006" key="6">
    <source>
        <dbReference type="Google" id="ProtNLM"/>
    </source>
</evidence>